<evidence type="ECO:0000259" key="8">
    <source>
        <dbReference type="PROSITE" id="PS51296"/>
    </source>
</evidence>
<dbReference type="CDD" id="cd03469">
    <property type="entry name" value="Rieske_RO_Alpha_N"/>
    <property type="match status" value="1"/>
</dbReference>
<evidence type="ECO:0000313" key="10">
    <source>
        <dbReference type="Proteomes" id="UP000214720"/>
    </source>
</evidence>
<sequence>MSSINGTTHGALFRSRASGHGMPGALFGRQDVFENDVDIFFHKHWIMAGVTADVREPGDVSAVDIGRASIIIVRDDDNFVRAYRNVCRHRGARLREQGKGSVGMLVCPYHQWTYGLDGGLKHAAHMGQHFDPSCRSLMPVPLRVIGGLIFVCLNDEAPVDIAALDETMTPRLAPFDLARTKIAYETDIIENGNWKLAIENNRECYHCSATHPELTVSFLAEDFGFCPDGLSEESERALAEYRARNAASLASWHKEGLLSEAVERLDDVATLFRTQRLVIAGNGESQTMNTKVASTRLLGDNTRRDLGDTHLWTHNSWSHVMSDHAVISYLIPLAPDRTLVRTKWLVHEDAIEGVDYALSDLIEVWQATNAQDARLVAINHQGTQDPGYRPGPFSPFTESYLERFSRWYATRLEAHGV</sequence>
<reference evidence="10" key="1">
    <citation type="submission" date="2017-01" db="EMBL/GenBank/DDBJ databases">
        <title>Genome Analysis of Deinococcus marmoris KOPRI26562.</title>
        <authorList>
            <person name="Kim J.H."/>
            <person name="Oh H.-M."/>
        </authorList>
    </citation>
    <scope>NUCLEOTIDE SEQUENCE [LARGE SCALE GENOMIC DNA]</scope>
    <source>
        <strain evidence="10">PAMC 26633</strain>
    </source>
</reference>
<evidence type="ECO:0000256" key="3">
    <source>
        <dbReference type="ARBA" id="ARBA00022714"/>
    </source>
</evidence>
<dbReference type="OrthoDB" id="9790995at2"/>
<dbReference type="SUPFAM" id="SSF50022">
    <property type="entry name" value="ISP domain"/>
    <property type="match status" value="1"/>
</dbReference>
<evidence type="ECO:0000256" key="1">
    <source>
        <dbReference type="ARBA" id="ARBA00001962"/>
    </source>
</evidence>
<dbReference type="Pfam" id="PF00848">
    <property type="entry name" value="Ring_hydroxyl_A"/>
    <property type="match status" value="1"/>
</dbReference>
<keyword evidence="6" id="KW-0408">Iron</keyword>
<dbReference type="GO" id="GO:0005506">
    <property type="term" value="F:iron ion binding"/>
    <property type="evidence" value="ECO:0007669"/>
    <property type="project" value="InterPro"/>
</dbReference>
<dbReference type="InterPro" id="IPR001663">
    <property type="entry name" value="Rng_hydr_dOase-A"/>
</dbReference>
<proteinExistence type="inferred from homology"/>
<dbReference type="InterPro" id="IPR015879">
    <property type="entry name" value="Ring_hydroxy_dOase_asu_C_dom"/>
</dbReference>
<evidence type="ECO:0000256" key="5">
    <source>
        <dbReference type="ARBA" id="ARBA00023002"/>
    </source>
</evidence>
<comment type="caution">
    <text evidence="9">The sequence shown here is derived from an EMBL/GenBank/DDBJ whole genome shotgun (WGS) entry which is preliminary data.</text>
</comment>
<dbReference type="EMBL" id="MTHB01000256">
    <property type="protein sequence ID" value="OXC73197.1"/>
    <property type="molecule type" value="Genomic_DNA"/>
</dbReference>
<evidence type="ECO:0000256" key="7">
    <source>
        <dbReference type="ARBA" id="ARBA00023014"/>
    </source>
</evidence>
<dbReference type="InterPro" id="IPR017941">
    <property type="entry name" value="Rieske_2Fe-2S"/>
</dbReference>
<dbReference type="Pfam" id="PF00355">
    <property type="entry name" value="Rieske"/>
    <property type="match status" value="1"/>
</dbReference>
<keyword evidence="7" id="KW-0411">Iron-sulfur</keyword>
<keyword evidence="3" id="KW-0001">2Fe-2S</keyword>
<organism evidence="9 10">
    <name type="scientific">Caballeronia sordidicola</name>
    <name type="common">Burkholderia sordidicola</name>
    <dbReference type="NCBI Taxonomy" id="196367"/>
    <lineage>
        <taxon>Bacteria</taxon>
        <taxon>Pseudomonadati</taxon>
        <taxon>Pseudomonadota</taxon>
        <taxon>Betaproteobacteria</taxon>
        <taxon>Burkholderiales</taxon>
        <taxon>Burkholderiaceae</taxon>
        <taxon>Caballeronia</taxon>
    </lineage>
</organism>
<dbReference type="GO" id="GO:0051537">
    <property type="term" value="F:2 iron, 2 sulfur cluster binding"/>
    <property type="evidence" value="ECO:0007669"/>
    <property type="project" value="UniProtKB-KW"/>
</dbReference>
<evidence type="ECO:0000256" key="2">
    <source>
        <dbReference type="ARBA" id="ARBA00008751"/>
    </source>
</evidence>
<dbReference type="InterPro" id="IPR036922">
    <property type="entry name" value="Rieske_2Fe-2S_sf"/>
</dbReference>
<dbReference type="eggNOG" id="COG4638">
    <property type="taxonomic scope" value="Bacteria"/>
</dbReference>
<gene>
    <name evidence="9" type="ORF">BSU04_38290</name>
</gene>
<dbReference type="CDD" id="cd08884">
    <property type="entry name" value="RHO_alpha_C_GbcA-like"/>
    <property type="match status" value="1"/>
</dbReference>
<dbReference type="PANTHER" id="PTHR43756:SF5">
    <property type="entry name" value="CHOLINE MONOOXYGENASE, CHLOROPLASTIC"/>
    <property type="match status" value="1"/>
</dbReference>
<evidence type="ECO:0000256" key="6">
    <source>
        <dbReference type="ARBA" id="ARBA00023004"/>
    </source>
</evidence>
<dbReference type="PROSITE" id="PS51296">
    <property type="entry name" value="RIESKE"/>
    <property type="match status" value="1"/>
</dbReference>
<comment type="cofactor">
    <cofactor evidence="1">
        <name>Fe cation</name>
        <dbReference type="ChEBI" id="CHEBI:24875"/>
    </cofactor>
</comment>
<keyword evidence="4" id="KW-0479">Metal-binding</keyword>
<dbReference type="GO" id="GO:0051213">
    <property type="term" value="F:dioxygenase activity"/>
    <property type="evidence" value="ECO:0007669"/>
    <property type="project" value="UniProtKB-KW"/>
</dbReference>
<dbReference type="PRINTS" id="PR00090">
    <property type="entry name" value="RNGDIOXGNASE"/>
</dbReference>
<protein>
    <submittedName>
        <fullName evidence="9">Phenylpropionate dioxygenase</fullName>
    </submittedName>
</protein>
<keyword evidence="5" id="KW-0560">Oxidoreductase</keyword>
<comment type="similarity">
    <text evidence="2">Belongs to the bacterial ring-hydroxylating dioxygenase alpha subunit family.</text>
</comment>
<dbReference type="RefSeq" id="WP_089165098.1">
    <property type="nucleotide sequence ID" value="NZ_MTHB01000256.1"/>
</dbReference>
<evidence type="ECO:0000313" key="9">
    <source>
        <dbReference type="EMBL" id="OXC73197.1"/>
    </source>
</evidence>
<feature type="domain" description="Rieske" evidence="8">
    <location>
        <begin position="47"/>
        <end position="151"/>
    </location>
</feature>
<accession>A0A226WQX6</accession>
<evidence type="ECO:0000256" key="4">
    <source>
        <dbReference type="ARBA" id="ARBA00022723"/>
    </source>
</evidence>
<dbReference type="Gene3D" id="2.102.10.10">
    <property type="entry name" value="Rieske [2Fe-2S] iron-sulphur domain"/>
    <property type="match status" value="1"/>
</dbReference>
<name>A0A226WQX6_CABSO</name>
<dbReference type="AlphaFoldDB" id="A0A226WQX6"/>
<dbReference type="SUPFAM" id="SSF55961">
    <property type="entry name" value="Bet v1-like"/>
    <property type="match status" value="1"/>
</dbReference>
<dbReference type="PANTHER" id="PTHR43756">
    <property type="entry name" value="CHOLINE MONOOXYGENASE, CHLOROPLASTIC"/>
    <property type="match status" value="1"/>
</dbReference>
<dbReference type="Proteomes" id="UP000214720">
    <property type="component" value="Unassembled WGS sequence"/>
</dbReference>
<keyword evidence="9" id="KW-0223">Dioxygenase</keyword>
<dbReference type="Gene3D" id="3.90.380.10">
    <property type="entry name" value="Naphthalene 1,2-dioxygenase Alpha Subunit, Chain A, domain 1"/>
    <property type="match status" value="1"/>
</dbReference>